<proteinExistence type="predicted"/>
<accession>A0A1M5AGP5</accession>
<protein>
    <submittedName>
        <fullName evidence="1">Uncharacterized protein</fullName>
    </submittedName>
</protein>
<evidence type="ECO:0000313" key="2">
    <source>
        <dbReference type="Proteomes" id="UP000184147"/>
    </source>
</evidence>
<sequence length="86" mass="9786">MNYTPDFSGRFFALRIEALGSSAGAGAQGQRRPKAGPRPQKCFENVAGFGGVPKKMNNQVTNRLLYRLKHKPNFLYAWKQYYRFGI</sequence>
<keyword evidence="2" id="KW-1185">Reference proteome</keyword>
<gene>
    <name evidence="1" type="ORF">SAMN05444377_10662</name>
</gene>
<dbReference type="AlphaFoldDB" id="A0A1M5AGP5"/>
<organism evidence="1 2">
    <name type="scientific">Flavobacterium fontis</name>
    <dbReference type="NCBI Taxonomy" id="1124188"/>
    <lineage>
        <taxon>Bacteria</taxon>
        <taxon>Pseudomonadati</taxon>
        <taxon>Bacteroidota</taxon>
        <taxon>Flavobacteriia</taxon>
        <taxon>Flavobacteriales</taxon>
        <taxon>Flavobacteriaceae</taxon>
        <taxon>Flavobacterium</taxon>
    </lineage>
</organism>
<name>A0A1M5AGP5_9FLAO</name>
<dbReference type="Proteomes" id="UP000184147">
    <property type="component" value="Unassembled WGS sequence"/>
</dbReference>
<dbReference type="EMBL" id="FQVQ01000006">
    <property type="protein sequence ID" value="SHF29315.1"/>
    <property type="molecule type" value="Genomic_DNA"/>
</dbReference>
<reference evidence="1 2" key="1">
    <citation type="submission" date="2016-11" db="EMBL/GenBank/DDBJ databases">
        <authorList>
            <person name="Jaros S."/>
            <person name="Januszkiewicz K."/>
            <person name="Wedrychowicz H."/>
        </authorList>
    </citation>
    <scope>NUCLEOTIDE SEQUENCE [LARGE SCALE GENOMIC DNA]</scope>
    <source>
        <strain evidence="1 2">DSM 25660</strain>
    </source>
</reference>
<evidence type="ECO:0000313" key="1">
    <source>
        <dbReference type="EMBL" id="SHF29315.1"/>
    </source>
</evidence>
<dbReference type="STRING" id="1124188.SAMN05444377_10662"/>